<protein>
    <submittedName>
        <fullName evidence="2">Uncharacterized protein</fullName>
    </submittedName>
</protein>
<feature type="compositionally biased region" description="Polar residues" evidence="1">
    <location>
        <begin position="43"/>
        <end position="99"/>
    </location>
</feature>
<reference evidence="2 3" key="1">
    <citation type="journal article" date="2008" name="Nature">
        <title>The Phaeodactylum genome reveals the evolutionary history of diatom genomes.</title>
        <authorList>
            <person name="Bowler C."/>
            <person name="Allen A.E."/>
            <person name="Badger J.H."/>
            <person name="Grimwood J."/>
            <person name="Jabbari K."/>
            <person name="Kuo A."/>
            <person name="Maheswari U."/>
            <person name="Martens C."/>
            <person name="Maumus F."/>
            <person name="Otillar R.P."/>
            <person name="Rayko E."/>
            <person name="Salamov A."/>
            <person name="Vandepoele K."/>
            <person name="Beszteri B."/>
            <person name="Gruber A."/>
            <person name="Heijde M."/>
            <person name="Katinka M."/>
            <person name="Mock T."/>
            <person name="Valentin K."/>
            <person name="Verret F."/>
            <person name="Berges J.A."/>
            <person name="Brownlee C."/>
            <person name="Cadoret J.P."/>
            <person name="Chiovitti A."/>
            <person name="Choi C.J."/>
            <person name="Coesel S."/>
            <person name="De Martino A."/>
            <person name="Detter J.C."/>
            <person name="Durkin C."/>
            <person name="Falciatore A."/>
            <person name="Fournet J."/>
            <person name="Haruta M."/>
            <person name="Huysman M.J."/>
            <person name="Jenkins B.D."/>
            <person name="Jiroutova K."/>
            <person name="Jorgensen R.E."/>
            <person name="Joubert Y."/>
            <person name="Kaplan A."/>
            <person name="Kroger N."/>
            <person name="Kroth P.G."/>
            <person name="La Roche J."/>
            <person name="Lindquist E."/>
            <person name="Lommer M."/>
            <person name="Martin-Jezequel V."/>
            <person name="Lopez P.J."/>
            <person name="Lucas S."/>
            <person name="Mangogna M."/>
            <person name="McGinnis K."/>
            <person name="Medlin L.K."/>
            <person name="Montsant A."/>
            <person name="Oudot-Le Secq M.P."/>
            <person name="Napoli C."/>
            <person name="Obornik M."/>
            <person name="Parker M.S."/>
            <person name="Petit J.L."/>
            <person name="Porcel B.M."/>
            <person name="Poulsen N."/>
            <person name="Robison M."/>
            <person name="Rychlewski L."/>
            <person name="Rynearson T.A."/>
            <person name="Schmutz J."/>
            <person name="Shapiro H."/>
            <person name="Siaut M."/>
            <person name="Stanley M."/>
            <person name="Sussman M.R."/>
            <person name="Taylor A.R."/>
            <person name="Vardi A."/>
            <person name="von Dassow P."/>
            <person name="Vyverman W."/>
            <person name="Willis A."/>
            <person name="Wyrwicz L.S."/>
            <person name="Rokhsar D.S."/>
            <person name="Weissenbach J."/>
            <person name="Armbrust E.V."/>
            <person name="Green B.R."/>
            <person name="Van de Peer Y."/>
            <person name="Grigoriev I.V."/>
        </authorList>
    </citation>
    <scope>NUCLEOTIDE SEQUENCE [LARGE SCALE GENOMIC DNA]</scope>
    <source>
        <strain evidence="2 3">CCAP 1055/1</strain>
    </source>
</reference>
<feature type="region of interest" description="Disordered" evidence="1">
    <location>
        <begin position="1"/>
        <end position="121"/>
    </location>
</feature>
<feature type="compositionally biased region" description="Acidic residues" evidence="1">
    <location>
        <begin position="493"/>
        <end position="502"/>
    </location>
</feature>
<dbReference type="EMBL" id="CM000609">
    <property type="protein sequence ID" value="EEC49294.1"/>
    <property type="molecule type" value="Genomic_DNA"/>
</dbReference>
<feature type="compositionally biased region" description="Basic residues" evidence="1">
    <location>
        <begin position="429"/>
        <end position="445"/>
    </location>
</feature>
<gene>
    <name evidence="2" type="ORF">PHATRDRAFT_45254</name>
</gene>
<dbReference type="InParanoid" id="B7FX08"/>
<dbReference type="HOGENOM" id="CLU_325850_0_0_1"/>
<evidence type="ECO:0000313" key="3">
    <source>
        <dbReference type="Proteomes" id="UP000000759"/>
    </source>
</evidence>
<evidence type="ECO:0000313" key="2">
    <source>
        <dbReference type="EMBL" id="EEC49294.1"/>
    </source>
</evidence>
<reference evidence="3" key="2">
    <citation type="submission" date="2008-08" db="EMBL/GenBank/DDBJ databases">
        <authorList>
            <consortium name="Diatom Consortium"/>
            <person name="Grigoriev I."/>
            <person name="Grimwood J."/>
            <person name="Kuo A."/>
            <person name="Otillar R.P."/>
            <person name="Salamov A."/>
            <person name="Detter J.C."/>
            <person name="Lindquist E."/>
            <person name="Shapiro H."/>
            <person name="Lucas S."/>
            <person name="Glavina del Rio T."/>
            <person name="Pitluck S."/>
            <person name="Rokhsar D."/>
            <person name="Bowler C."/>
        </authorList>
    </citation>
    <scope>GENOME REANNOTATION</scope>
    <source>
        <strain evidence="3">CCAP 1055/1</strain>
    </source>
</reference>
<name>B7FX08_PHATC</name>
<evidence type="ECO:0000256" key="1">
    <source>
        <dbReference type="SAM" id="MobiDB-lite"/>
    </source>
</evidence>
<dbReference type="AlphaFoldDB" id="B7FX08"/>
<dbReference type="RefSeq" id="XP_002179471.1">
    <property type="nucleotide sequence ID" value="XM_002179435.1"/>
</dbReference>
<sequence>MEPLDLAGTCSCSPASESQSQSENPLGNEPSVSGAGIPRTALGDTQTNLPRNQFNRSPSKTPNSSLIPLTTSNASKFHSMTSPVSTQENTRCTVSSSGTFPALHAPESRTANTNVASGNEEESLTVRTSARVAAAALQQIQRRRPLRHVPGAGCRVWVDPQPDWFGPARGLGAWYPATVVKRMRRGDKVQIHSLFCDVTACFGTDVLPTSRVHLTTTTPPANTRDVRVGDECSSVSRMVWDTDGNLFYDAAPSKLFVGDLVLAHFQRGRGDANPLGVWFRGRVIATGILTMHPITRQSLSQQVCTVAYDDGDVEENIPYPNGQHLMRLEIGRENPSWLRELSVPIPSKRCKQAKQGRIASVEGTVKLEYDDPQTGQTVRESRAYNVVLQALIQDRTHRAAVEKKAPYEWPYLDEGIAVAPPLSLNPTKTIRRSSHKFSSTRKRVPQHLGPETDDEEPGRRTALVRKSKRKSIVRRWDLPVHDIDTDSGTDSGDTSDTDDYATEQEGPSFRSSKHREQPCSALKQTKIVHSQWRRPNDEKLQHPNRVNGTPEPSQISWAAKLKPMPESLATTIGKAINGPEPHLGGDLLNHIASRYDRGPTGALYLTLIKLVVQGPQSGSVSFPDCDRLRIGQMGLKELQKLPGVSTQIISLLTASHWENGLEQLASHKYTAPGDVSRYSEAAFLRMGQNLHAKRVCSDFLLRLLSHQLAPEIAKDQINDEVFDLPFIFNIVSHRRGPKHGLEMVLKATTLLWIQHGHLVLAKPLGLFEQEHPSLTSRLFVQTQFRALSSSLGKICSYLSWIYMKHAHESVDDICVLISNFVCTAISETTFDPSSFLGAKANMLQHWGKVKFQFLTSLDKTIVPQLRPKLAEMLGVGAYYNAAFGD</sequence>
<dbReference type="KEGG" id="pti:PHATRDRAFT_45254"/>
<feature type="region of interest" description="Disordered" evidence="1">
    <location>
        <begin position="481"/>
        <end position="519"/>
    </location>
</feature>
<dbReference type="Proteomes" id="UP000000759">
    <property type="component" value="Chromosome 6"/>
</dbReference>
<feature type="region of interest" description="Disordered" evidence="1">
    <location>
        <begin position="427"/>
        <end position="466"/>
    </location>
</feature>
<dbReference type="GeneID" id="7200126"/>
<feature type="compositionally biased region" description="Low complexity" evidence="1">
    <location>
        <begin position="10"/>
        <end position="23"/>
    </location>
</feature>
<dbReference type="PaxDb" id="2850-Phatr45254"/>
<keyword evidence="3" id="KW-1185">Reference proteome</keyword>
<proteinExistence type="predicted"/>
<accession>B7FX08</accession>
<dbReference type="OrthoDB" id="10682875at2759"/>
<organism evidence="2 3">
    <name type="scientific">Phaeodactylum tricornutum (strain CCAP 1055/1)</name>
    <dbReference type="NCBI Taxonomy" id="556484"/>
    <lineage>
        <taxon>Eukaryota</taxon>
        <taxon>Sar</taxon>
        <taxon>Stramenopiles</taxon>
        <taxon>Ochrophyta</taxon>
        <taxon>Bacillariophyta</taxon>
        <taxon>Bacillariophyceae</taxon>
        <taxon>Bacillariophycidae</taxon>
        <taxon>Naviculales</taxon>
        <taxon>Phaeodactylaceae</taxon>
        <taxon>Phaeodactylum</taxon>
    </lineage>
</organism>